<keyword evidence="2" id="KW-1185">Reference proteome</keyword>
<dbReference type="AlphaFoldDB" id="A0A512BBQ2"/>
<dbReference type="RefSeq" id="WP_147203521.1">
    <property type="nucleotide sequence ID" value="NZ_BJYT01000006.1"/>
</dbReference>
<name>A0A512BBQ2_9BACT</name>
<dbReference type="EMBL" id="BJYT01000006">
    <property type="protein sequence ID" value="GEO09399.1"/>
    <property type="molecule type" value="Genomic_DNA"/>
</dbReference>
<dbReference type="Proteomes" id="UP000321513">
    <property type="component" value="Unassembled WGS sequence"/>
</dbReference>
<dbReference type="OrthoDB" id="711735at2"/>
<reference evidence="1 2" key="1">
    <citation type="submission" date="2019-07" db="EMBL/GenBank/DDBJ databases">
        <title>Whole genome shotgun sequence of Segetibacter aerophilus NBRC 106135.</title>
        <authorList>
            <person name="Hosoyama A."/>
            <person name="Uohara A."/>
            <person name="Ohji S."/>
            <person name="Ichikawa N."/>
        </authorList>
    </citation>
    <scope>NUCLEOTIDE SEQUENCE [LARGE SCALE GENOMIC DNA]</scope>
    <source>
        <strain evidence="1 2">NBRC 106135</strain>
    </source>
</reference>
<protein>
    <submittedName>
        <fullName evidence="1">Uncharacterized protein</fullName>
    </submittedName>
</protein>
<proteinExistence type="predicted"/>
<gene>
    <name evidence="1" type="ORF">SAE01_18950</name>
</gene>
<comment type="caution">
    <text evidence="1">The sequence shown here is derived from an EMBL/GenBank/DDBJ whole genome shotgun (WGS) entry which is preliminary data.</text>
</comment>
<sequence length="111" mass="12982">MQSTETIKEVVEQLQNVQLAFTVQINSYQQLQRELAERLNYLITHDFSLVVSILYRLDISEKKLKQLLAQTREATAGDIIAELIVERQLQKIETRKAFKNNPPDIPEAERW</sequence>
<evidence type="ECO:0000313" key="1">
    <source>
        <dbReference type="EMBL" id="GEO09399.1"/>
    </source>
</evidence>
<evidence type="ECO:0000313" key="2">
    <source>
        <dbReference type="Proteomes" id="UP000321513"/>
    </source>
</evidence>
<accession>A0A512BBQ2</accession>
<organism evidence="1 2">
    <name type="scientific">Segetibacter aerophilus</name>
    <dbReference type="NCBI Taxonomy" id="670293"/>
    <lineage>
        <taxon>Bacteria</taxon>
        <taxon>Pseudomonadati</taxon>
        <taxon>Bacteroidota</taxon>
        <taxon>Chitinophagia</taxon>
        <taxon>Chitinophagales</taxon>
        <taxon>Chitinophagaceae</taxon>
        <taxon>Segetibacter</taxon>
    </lineage>
</organism>